<keyword evidence="1" id="KW-1005">Bacterial flagellum biogenesis</keyword>
<protein>
    <submittedName>
        <fullName evidence="5">Flagellar basal-body rod modification protein FlgD</fullName>
    </submittedName>
</protein>
<sequence>MIVSSPSVVETTNVTGEASTSKKNDDKSLGQGDFLKLLVAQLKNQDPMNPMDNTDFTAQMAQFSSLEQLMNVNENLELLTTSANATNSAQAMSLIGKEVKAEGNNIHVKNGIASDISFELPDTAGKVVISVEDQNGNVVRTIEQSSMSAGPQQVSWDGNSQYGAPLPDGLYDYTVIAKDTEGSVMEVATFTRGIVDTISFENGIGYIHIGELKYMLSEVLEVKEPETQTDDDQGDDTGESSGSETEDEETTA</sequence>
<proteinExistence type="predicted"/>
<dbReference type="Pfam" id="PF03963">
    <property type="entry name" value="FlgD"/>
    <property type="match status" value="1"/>
</dbReference>
<dbReference type="GO" id="GO:0044781">
    <property type="term" value="P:bacterial-type flagellum organization"/>
    <property type="evidence" value="ECO:0007669"/>
    <property type="project" value="UniProtKB-KW"/>
</dbReference>
<dbReference type="EMBL" id="UOGB01000142">
    <property type="protein sequence ID" value="VAX19294.1"/>
    <property type="molecule type" value="Genomic_DNA"/>
</dbReference>
<name>A0A3B1C5G4_9ZZZZ</name>
<evidence type="ECO:0000259" key="3">
    <source>
        <dbReference type="Pfam" id="PF13860"/>
    </source>
</evidence>
<keyword evidence="5" id="KW-0966">Cell projection</keyword>
<organism evidence="5">
    <name type="scientific">hydrothermal vent metagenome</name>
    <dbReference type="NCBI Taxonomy" id="652676"/>
    <lineage>
        <taxon>unclassified sequences</taxon>
        <taxon>metagenomes</taxon>
        <taxon>ecological metagenomes</taxon>
    </lineage>
</organism>
<feature type="region of interest" description="Disordered" evidence="2">
    <location>
        <begin position="223"/>
        <end position="252"/>
    </location>
</feature>
<dbReference type="Gene3D" id="2.30.30.910">
    <property type="match status" value="1"/>
</dbReference>
<dbReference type="Pfam" id="PF13860">
    <property type="entry name" value="FlgD_ig"/>
    <property type="match status" value="1"/>
</dbReference>
<dbReference type="InterPro" id="IPR025965">
    <property type="entry name" value="FlgD/Vpr_Ig-like"/>
</dbReference>
<keyword evidence="5" id="KW-0969">Cilium</keyword>
<feature type="domain" description="FlgD Tudor-like" evidence="4">
    <location>
        <begin position="87"/>
        <end position="217"/>
    </location>
</feature>
<feature type="region of interest" description="Disordered" evidence="2">
    <location>
        <begin position="1"/>
        <end position="27"/>
    </location>
</feature>
<feature type="domain" description="FlgD/Vpr Ig-like" evidence="3">
    <location>
        <begin position="104"/>
        <end position="179"/>
    </location>
</feature>
<evidence type="ECO:0000259" key="4">
    <source>
        <dbReference type="Pfam" id="PF13861"/>
    </source>
</evidence>
<dbReference type="Gene3D" id="2.60.40.4070">
    <property type="match status" value="1"/>
</dbReference>
<dbReference type="InterPro" id="IPR005648">
    <property type="entry name" value="FlgD"/>
</dbReference>
<evidence type="ECO:0000313" key="5">
    <source>
        <dbReference type="EMBL" id="VAX19294.1"/>
    </source>
</evidence>
<gene>
    <name evidence="5" type="ORF">MNBD_NITROSPINAE03-1706</name>
</gene>
<reference evidence="5" key="1">
    <citation type="submission" date="2018-06" db="EMBL/GenBank/DDBJ databases">
        <authorList>
            <person name="Zhirakovskaya E."/>
        </authorList>
    </citation>
    <scope>NUCLEOTIDE SEQUENCE</scope>
</reference>
<dbReference type="InterPro" id="IPR025963">
    <property type="entry name" value="FLgD_Tudor"/>
</dbReference>
<feature type="compositionally biased region" description="Polar residues" evidence="2">
    <location>
        <begin position="1"/>
        <end position="19"/>
    </location>
</feature>
<dbReference type="Pfam" id="PF13861">
    <property type="entry name" value="FLgD_tudor"/>
    <property type="match status" value="1"/>
</dbReference>
<evidence type="ECO:0000256" key="1">
    <source>
        <dbReference type="ARBA" id="ARBA00022795"/>
    </source>
</evidence>
<feature type="compositionally biased region" description="Acidic residues" evidence="2">
    <location>
        <begin position="227"/>
        <end position="252"/>
    </location>
</feature>
<accession>A0A3B1C5G4</accession>
<keyword evidence="5" id="KW-0282">Flagellum</keyword>
<evidence type="ECO:0000256" key="2">
    <source>
        <dbReference type="SAM" id="MobiDB-lite"/>
    </source>
</evidence>
<dbReference type="AlphaFoldDB" id="A0A3B1C5G4"/>